<proteinExistence type="predicted"/>
<dbReference type="Proteomes" id="UP000886523">
    <property type="component" value="Unassembled WGS sequence"/>
</dbReference>
<feature type="transmembrane region" description="Helical" evidence="1">
    <location>
        <begin position="381"/>
        <end position="401"/>
    </location>
</feature>
<keyword evidence="1" id="KW-1133">Transmembrane helix</keyword>
<keyword evidence="1" id="KW-0472">Membrane</keyword>
<protein>
    <submittedName>
        <fullName evidence="2">Uncharacterized protein</fullName>
    </submittedName>
</protein>
<gene>
    <name evidence="2" type="ORF">BS47DRAFT_1365345</name>
</gene>
<reference evidence="2" key="1">
    <citation type="journal article" date="2020" name="Nat. Commun.">
        <title>Large-scale genome sequencing of mycorrhizal fungi provides insights into the early evolution of symbiotic traits.</title>
        <authorList>
            <person name="Miyauchi S."/>
            <person name="Kiss E."/>
            <person name="Kuo A."/>
            <person name="Drula E."/>
            <person name="Kohler A."/>
            <person name="Sanchez-Garcia M."/>
            <person name="Morin E."/>
            <person name="Andreopoulos B."/>
            <person name="Barry K.W."/>
            <person name="Bonito G."/>
            <person name="Buee M."/>
            <person name="Carver A."/>
            <person name="Chen C."/>
            <person name="Cichocki N."/>
            <person name="Clum A."/>
            <person name="Culley D."/>
            <person name="Crous P.W."/>
            <person name="Fauchery L."/>
            <person name="Girlanda M."/>
            <person name="Hayes R.D."/>
            <person name="Keri Z."/>
            <person name="LaButti K."/>
            <person name="Lipzen A."/>
            <person name="Lombard V."/>
            <person name="Magnuson J."/>
            <person name="Maillard F."/>
            <person name="Murat C."/>
            <person name="Nolan M."/>
            <person name="Ohm R.A."/>
            <person name="Pangilinan J."/>
            <person name="Pereira M.F."/>
            <person name="Perotto S."/>
            <person name="Peter M."/>
            <person name="Pfister S."/>
            <person name="Riley R."/>
            <person name="Sitrit Y."/>
            <person name="Stielow J.B."/>
            <person name="Szollosi G."/>
            <person name="Zifcakova L."/>
            <person name="Stursova M."/>
            <person name="Spatafora J.W."/>
            <person name="Tedersoo L."/>
            <person name="Vaario L.M."/>
            <person name="Yamada A."/>
            <person name="Yan M."/>
            <person name="Wang P."/>
            <person name="Xu J."/>
            <person name="Bruns T."/>
            <person name="Baldrian P."/>
            <person name="Vilgalys R."/>
            <person name="Dunand C."/>
            <person name="Henrissat B."/>
            <person name="Grigoriev I.V."/>
            <person name="Hibbett D."/>
            <person name="Nagy L.G."/>
            <person name="Martin F.M."/>
        </authorList>
    </citation>
    <scope>NUCLEOTIDE SEQUENCE</scope>
    <source>
        <strain evidence="2">UP504</strain>
    </source>
</reference>
<comment type="caution">
    <text evidence="2">The sequence shown here is derived from an EMBL/GenBank/DDBJ whole genome shotgun (WGS) entry which is preliminary data.</text>
</comment>
<keyword evidence="1" id="KW-0812">Transmembrane</keyword>
<feature type="transmembrane region" description="Helical" evidence="1">
    <location>
        <begin position="408"/>
        <end position="432"/>
    </location>
</feature>
<dbReference type="EMBL" id="MU129038">
    <property type="protein sequence ID" value="KAF9509296.1"/>
    <property type="molecule type" value="Genomic_DNA"/>
</dbReference>
<accession>A0A9P6AQY9</accession>
<sequence length="810" mass="90627">MADQPELGLQRCHHIQGWVLKYTNTLWEKDMSEELLGLLENPGTIPACPPFNLLFSGLNSMLPGETLHRHWPESPCDVRSWQQPHSAWSFIDKLEMHGKLIFVFDCYCRWLEAVQFFLLDLNDMSLFRPNHHSDLVVLLVKSRDRELPEAAQASYSKHAITKEVVAIEDTEAEMLATAQLLMHCTLDHIAFHGFWVLEEREVHPLDSFSSVSNPETQEAAQCVAEYHEDLTPQVDATTNLPEWNDLDSDLSVEDDEELCLNDTEITAKACIVAQIEKAQNEDPLWAQVTANLGLALAGNADAHEHICPMVLAAQSKRKVYHTTLETYVLQRWSQPCSNPRPACRIRRIDLEILAVTYPVVSVVHNDILRVITAMLHVTPPVIRHLLIALPVGLILVPPHVACLLPASILLITSVPLLAVPLLAIPLLAIPLLTNPLLAIPLAVPLLADPLTDPLLADPLTDPLLAIPLLIPPPNQQYGPEMEINHQEQETPVCPVVSPPDPGNSKMQDVQQAVPPPQDHMPVDPPFQAALPITPLLSPCDNQGGTNEVGLEPSGETVEDLNPLVVVGDWYHIEFFGVTANIDIKAIFQLLRHDGLLGVHVCKNKTAKGPACKKQKVLLAFKSQWRRDLILEQFVSGHYSLWEFEQAVSVPVSRHEAVFSFRYVLDPNYVEMSFSYQTSPSDLATLLEHAPPHREIGDLWELHPFPLPPGADASLQHYIHYCFLDFYRYPPVVHDCDYPPPQFNHNIVPFWVPLYVTGGLYNILVHELAQKAKDLAALADASVSHWVHGVPRMVHPVGFFMFSTDPLSEAQ</sequence>
<dbReference type="AlphaFoldDB" id="A0A9P6AQY9"/>
<evidence type="ECO:0000256" key="1">
    <source>
        <dbReference type="SAM" id="Phobius"/>
    </source>
</evidence>
<evidence type="ECO:0000313" key="3">
    <source>
        <dbReference type="Proteomes" id="UP000886523"/>
    </source>
</evidence>
<organism evidence="2 3">
    <name type="scientific">Hydnum rufescens UP504</name>
    <dbReference type="NCBI Taxonomy" id="1448309"/>
    <lineage>
        <taxon>Eukaryota</taxon>
        <taxon>Fungi</taxon>
        <taxon>Dikarya</taxon>
        <taxon>Basidiomycota</taxon>
        <taxon>Agaricomycotina</taxon>
        <taxon>Agaricomycetes</taxon>
        <taxon>Cantharellales</taxon>
        <taxon>Hydnaceae</taxon>
        <taxon>Hydnum</taxon>
    </lineage>
</organism>
<name>A0A9P6AQY9_9AGAM</name>
<keyword evidence="3" id="KW-1185">Reference proteome</keyword>
<evidence type="ECO:0000313" key="2">
    <source>
        <dbReference type="EMBL" id="KAF9509296.1"/>
    </source>
</evidence>